<reference evidence="1 2" key="1">
    <citation type="submission" date="2019-03" db="EMBL/GenBank/DDBJ databases">
        <title>Algoriphagus aquimaris sp. nov., isolated form marine sediment in Pohang, Korea.</title>
        <authorList>
            <person name="Kim J."/>
            <person name="Yoon S.-H."/>
            <person name="Lee S.-S."/>
        </authorList>
    </citation>
    <scope>NUCLEOTIDE SEQUENCE [LARGE SCALE GENOMIC DNA]</scope>
    <source>
        <strain evidence="1 2">F21</strain>
    </source>
</reference>
<evidence type="ECO:0000313" key="2">
    <source>
        <dbReference type="Proteomes" id="UP000295438"/>
    </source>
</evidence>
<dbReference type="RefSeq" id="WP_133391168.1">
    <property type="nucleotide sequence ID" value="NZ_SMUW01000035.1"/>
</dbReference>
<dbReference type="AlphaFoldDB" id="A0A4R5UW21"/>
<proteinExistence type="predicted"/>
<organism evidence="1 2">
    <name type="scientific">Algoriphagus formosus</name>
    <dbReference type="NCBI Taxonomy" id="2007308"/>
    <lineage>
        <taxon>Bacteria</taxon>
        <taxon>Pseudomonadati</taxon>
        <taxon>Bacteroidota</taxon>
        <taxon>Cytophagia</taxon>
        <taxon>Cytophagales</taxon>
        <taxon>Cyclobacteriaceae</taxon>
        <taxon>Algoriphagus</taxon>
    </lineage>
</organism>
<sequence>MKKSLQQPLDFISNWDLIDSIYSDLDTRKVTVVLHNKTKGGKHVRFGDAFNYLPNGIIHKSDTGMGATTCECVSLRNSIIVEPLRATAYLKYKAQGGVFVGTPPPSSGIQPATEEELRTYLEQPGFKKIFCVSDSLPFVMSLIPDERKSEFFLLIDETDTHQLDSSFRLALHIAMEIYKAHPANMRGTVTATPLNFSDPELHAESIIEVIYNSQNPQIVRILNTPSATNSLTKLIIKHFEDTPHNKLVVALNSIGGIKQLIRSILKHPFNKLKNDDIKVLCSSKRAKDVGEHYHELSSDILPGKLVFITAAYFSGYDLSEIFRLVVVIDPRFPNLALSEHRYKQIAGRARNGLIEGLIIYQRLEESWYEEKSITDLLEISQSLMNSFGCLTLNLDRNPHLKQRKLRTLKGVVSTNEVHGRNMLFWYEKEGAFRIAYLSIDSILELNRLQKTVFRNMHGLVHALKRLGYEVIDSFDDVECSEVQNTNNEWFETSLQKIRDALYSNVNHTTSSVASKGENIFESEVFKVFGEYRYYVDPEYLTQLILKACNKKNGWKTGLKSLKLELFFATQSPDGNFNHIINQCFPKGGSYSHTRILEIWDKIKTTTPEIGMLMDDPVFLLNRVFKTVRRKSALDGVRQFYITTTRKIDERKVLRYKDEVSNLRFSALDYELA</sequence>
<dbReference type="Proteomes" id="UP000295438">
    <property type="component" value="Unassembled WGS sequence"/>
</dbReference>
<comment type="caution">
    <text evidence="1">The sequence shown here is derived from an EMBL/GenBank/DDBJ whole genome shotgun (WGS) entry which is preliminary data.</text>
</comment>
<dbReference type="EMBL" id="SMUW01000035">
    <property type="protein sequence ID" value="TDK43474.1"/>
    <property type="molecule type" value="Genomic_DNA"/>
</dbReference>
<name>A0A4R5UW21_9BACT</name>
<protein>
    <submittedName>
        <fullName evidence="1">Uncharacterized protein</fullName>
    </submittedName>
</protein>
<accession>A0A4R5UW21</accession>
<evidence type="ECO:0000313" key="1">
    <source>
        <dbReference type="EMBL" id="TDK43474.1"/>
    </source>
</evidence>
<gene>
    <name evidence="1" type="ORF">E1898_12770</name>
</gene>
<keyword evidence="2" id="KW-1185">Reference proteome</keyword>